<dbReference type="AlphaFoldDB" id="A0A8B8AVD5"/>
<reference evidence="15" key="1">
    <citation type="submission" date="2025-08" db="UniProtKB">
        <authorList>
            <consortium name="RefSeq"/>
        </authorList>
    </citation>
    <scope>IDENTIFICATION</scope>
    <source>
        <tissue evidence="15">Whole sample</tissue>
    </source>
</reference>
<dbReference type="PANTHER" id="PTHR24365:SF541">
    <property type="entry name" value="PROTEIN TOLL-RELATED"/>
    <property type="match status" value="1"/>
</dbReference>
<evidence type="ECO:0000256" key="3">
    <source>
        <dbReference type="ARBA" id="ARBA00022614"/>
    </source>
</evidence>
<gene>
    <name evidence="15" type="primary">LOC111105319</name>
</gene>
<evidence type="ECO:0000256" key="8">
    <source>
        <dbReference type="ARBA" id="ARBA00023136"/>
    </source>
</evidence>
<dbReference type="Pfam" id="PF13855">
    <property type="entry name" value="LRR_8"/>
    <property type="match status" value="1"/>
</dbReference>
<comment type="subcellular location">
    <subcellularLocation>
        <location evidence="1">Membrane</location>
        <topology evidence="1">Single-pass type I membrane protein</topology>
    </subcellularLocation>
</comment>
<sequence length="845" mass="98376">MENFLHLRILFFIRVFGLAYMEIDFPNCTIIRENEGIHINCSYHDLDVFPDFCGNYSNGFSLSLGHFSSYEILELDLSNNRINNTRNNHFHCLRNLQILNLENNEIDLNSWNYYKGLFSPLVSLLHLNLKNNSNSGYINDTVFAELHNLQELLIDVPPQAEFGKGFSDLKQLRKLDVSGVTGTCVLRRLEQRTFENLHQIRFLNLSACNIKHIEEESFSMMHNLTYLSLSFNKEMGFEGLQNVTYGLQFTNIEYLHVENIRCLVGPETELCRHHLAPLSNTSLKELNLAGNRLNWMEKGVLKNLPKSLENMSLANNRLSMGYYSFEYHLLANLKELNLSLQLNPPSIIQKLTENCLENPDLHRCPYDPSGNNTNERFSPKEFHKKKSTSNTSITFHIPPKLEIVYWNSSRLFGTLGSFGISPPYLKRLYMGNNIWFKWSGPLHGFGNVTELDLSTNFCNNISTEFFSYFYGLTRLHISENYLGKSLSLDYKGHTFQNLSNLEFVNLSINGIESLHPKIFLNSPKLKFLILNGNKLFRWEVKINHMKNLCLLDLSDNRLSTLTLPALQDLENLFSTGDSELVINLDNNRLSCSCRNLEFLKWMRNFRSHFENYDNYTCMEDSSNLDLSIDRLNDECKSYMLWYTIGTILGTLVISITISILIYKNRWKIRYLRYIANKKFQGYQKLTCSAGVGDYIYDAYVSYNEEDVSFVKRDMVQSLEVQFGVKLAIMHRDMEPCGDHATNIMNYICQSKHVICVVTRKYLDSNWQNYELNMARMEGIEARKTLGFIHLILMPDVCQWKYPRVVRDLIHKDFYTEYPDDHIGDTVFWEKLKSEIQKDLLSTSLD</sequence>
<dbReference type="SUPFAM" id="SSF52200">
    <property type="entry name" value="Toll/Interleukin receptor TIR domain"/>
    <property type="match status" value="1"/>
</dbReference>
<evidence type="ECO:0000256" key="4">
    <source>
        <dbReference type="ARBA" id="ARBA00022692"/>
    </source>
</evidence>
<feature type="signal peptide" evidence="12">
    <location>
        <begin position="1"/>
        <end position="21"/>
    </location>
</feature>
<comment type="similarity">
    <text evidence="2">Belongs to the Toll-like receptor family.</text>
</comment>
<dbReference type="SUPFAM" id="SSF52058">
    <property type="entry name" value="L domain-like"/>
    <property type="match status" value="1"/>
</dbReference>
<feature type="chain" id="PRO_5034805220" evidence="12">
    <location>
        <begin position="22"/>
        <end position="845"/>
    </location>
</feature>
<evidence type="ECO:0000313" key="15">
    <source>
        <dbReference type="RefSeq" id="XP_022295247.1"/>
    </source>
</evidence>
<evidence type="ECO:0000256" key="5">
    <source>
        <dbReference type="ARBA" id="ARBA00022729"/>
    </source>
</evidence>
<dbReference type="KEGG" id="cvn:111105319"/>
<evidence type="ECO:0000256" key="7">
    <source>
        <dbReference type="ARBA" id="ARBA00022989"/>
    </source>
</evidence>
<evidence type="ECO:0000256" key="11">
    <source>
        <dbReference type="SAM" id="Phobius"/>
    </source>
</evidence>
<evidence type="ECO:0000256" key="2">
    <source>
        <dbReference type="ARBA" id="ARBA00009634"/>
    </source>
</evidence>
<feature type="domain" description="TIR" evidence="13">
    <location>
        <begin position="694"/>
        <end position="835"/>
    </location>
</feature>
<keyword evidence="10" id="KW-0325">Glycoprotein</keyword>
<dbReference type="SMART" id="SM00255">
    <property type="entry name" value="TIR"/>
    <property type="match status" value="1"/>
</dbReference>
<dbReference type="Pfam" id="PF13676">
    <property type="entry name" value="TIR_2"/>
    <property type="match status" value="1"/>
</dbReference>
<evidence type="ECO:0000259" key="13">
    <source>
        <dbReference type="PROSITE" id="PS50104"/>
    </source>
</evidence>
<evidence type="ECO:0000256" key="6">
    <source>
        <dbReference type="ARBA" id="ARBA00022737"/>
    </source>
</evidence>
<dbReference type="InterPro" id="IPR001611">
    <property type="entry name" value="Leu-rich_rpt"/>
</dbReference>
<keyword evidence="5 12" id="KW-0732">Signal</keyword>
<dbReference type="Gene3D" id="3.80.10.10">
    <property type="entry name" value="Ribonuclease Inhibitor"/>
    <property type="match status" value="3"/>
</dbReference>
<dbReference type="PROSITE" id="PS51450">
    <property type="entry name" value="LRR"/>
    <property type="match status" value="2"/>
</dbReference>
<dbReference type="GeneID" id="111105319"/>
<keyword evidence="3" id="KW-0433">Leucine-rich repeat</keyword>
<dbReference type="GO" id="GO:0002224">
    <property type="term" value="P:toll-like receptor signaling pathway"/>
    <property type="evidence" value="ECO:0007669"/>
    <property type="project" value="InterPro"/>
</dbReference>
<proteinExistence type="inferred from homology"/>
<dbReference type="InterPro" id="IPR000157">
    <property type="entry name" value="TIR_dom"/>
</dbReference>
<keyword evidence="9" id="KW-0675">Receptor</keyword>
<evidence type="ECO:0000256" key="9">
    <source>
        <dbReference type="ARBA" id="ARBA00023170"/>
    </source>
</evidence>
<dbReference type="InterPro" id="IPR003591">
    <property type="entry name" value="Leu-rich_rpt_typical-subtyp"/>
</dbReference>
<dbReference type="SMART" id="SM00365">
    <property type="entry name" value="LRR_SD22"/>
    <property type="match status" value="4"/>
</dbReference>
<dbReference type="InterPro" id="IPR035897">
    <property type="entry name" value="Toll_tir_struct_dom_sf"/>
</dbReference>
<evidence type="ECO:0000313" key="14">
    <source>
        <dbReference type="Proteomes" id="UP000694844"/>
    </source>
</evidence>
<evidence type="ECO:0000256" key="12">
    <source>
        <dbReference type="SAM" id="SignalP"/>
    </source>
</evidence>
<organism evidence="14 15">
    <name type="scientific">Crassostrea virginica</name>
    <name type="common">Eastern oyster</name>
    <dbReference type="NCBI Taxonomy" id="6565"/>
    <lineage>
        <taxon>Eukaryota</taxon>
        <taxon>Metazoa</taxon>
        <taxon>Spiralia</taxon>
        <taxon>Lophotrochozoa</taxon>
        <taxon>Mollusca</taxon>
        <taxon>Bivalvia</taxon>
        <taxon>Autobranchia</taxon>
        <taxon>Pteriomorphia</taxon>
        <taxon>Ostreida</taxon>
        <taxon>Ostreoidea</taxon>
        <taxon>Ostreidae</taxon>
        <taxon>Crassostrea</taxon>
    </lineage>
</organism>
<dbReference type="Gene3D" id="3.40.50.10140">
    <property type="entry name" value="Toll/interleukin-1 receptor homology (TIR) domain"/>
    <property type="match status" value="1"/>
</dbReference>
<dbReference type="InterPro" id="IPR032675">
    <property type="entry name" value="LRR_dom_sf"/>
</dbReference>
<evidence type="ECO:0000256" key="10">
    <source>
        <dbReference type="ARBA" id="ARBA00023180"/>
    </source>
</evidence>
<feature type="transmembrane region" description="Helical" evidence="11">
    <location>
        <begin position="639"/>
        <end position="662"/>
    </location>
</feature>
<keyword evidence="7 11" id="KW-1133">Transmembrane helix</keyword>
<dbReference type="RefSeq" id="XP_022295247.1">
    <property type="nucleotide sequence ID" value="XM_022439539.1"/>
</dbReference>
<keyword evidence="14" id="KW-1185">Reference proteome</keyword>
<evidence type="ECO:0000256" key="1">
    <source>
        <dbReference type="ARBA" id="ARBA00004479"/>
    </source>
</evidence>
<protein>
    <submittedName>
        <fullName evidence="15">Toll-like receptor 13 isoform X1</fullName>
    </submittedName>
</protein>
<keyword evidence="4 11" id="KW-0812">Transmembrane</keyword>
<accession>A0A8B8AVD5</accession>
<dbReference type="OrthoDB" id="6148273at2759"/>
<dbReference type="PROSITE" id="PS50104">
    <property type="entry name" value="TIR"/>
    <property type="match status" value="1"/>
</dbReference>
<dbReference type="GO" id="GO:0006955">
    <property type="term" value="P:immune response"/>
    <property type="evidence" value="ECO:0007669"/>
    <property type="project" value="InterPro"/>
</dbReference>
<dbReference type="PIRSF" id="PIRSF037595">
    <property type="entry name" value="Toll-like_receptor"/>
    <property type="match status" value="1"/>
</dbReference>
<name>A0A8B8AVD5_CRAVI</name>
<dbReference type="SMART" id="SM00369">
    <property type="entry name" value="LRR_TYP"/>
    <property type="match status" value="5"/>
</dbReference>
<dbReference type="PANTHER" id="PTHR24365">
    <property type="entry name" value="TOLL-LIKE RECEPTOR"/>
    <property type="match status" value="1"/>
</dbReference>
<dbReference type="InterPro" id="IPR017241">
    <property type="entry name" value="Toll-like_receptor"/>
</dbReference>
<dbReference type="SUPFAM" id="SSF52047">
    <property type="entry name" value="RNI-like"/>
    <property type="match status" value="1"/>
</dbReference>
<dbReference type="Proteomes" id="UP000694844">
    <property type="component" value="Chromosome 7"/>
</dbReference>
<dbReference type="GO" id="GO:0005886">
    <property type="term" value="C:plasma membrane"/>
    <property type="evidence" value="ECO:0007669"/>
    <property type="project" value="TreeGrafter"/>
</dbReference>
<keyword evidence="6" id="KW-0677">Repeat</keyword>
<dbReference type="GO" id="GO:0004888">
    <property type="term" value="F:transmembrane signaling receptor activity"/>
    <property type="evidence" value="ECO:0007669"/>
    <property type="project" value="InterPro"/>
</dbReference>
<keyword evidence="8 11" id="KW-0472">Membrane</keyword>